<feature type="domain" description="HTH cro/C1-type" evidence="1">
    <location>
        <begin position="40"/>
        <end position="70"/>
    </location>
</feature>
<reference evidence="2 3" key="1">
    <citation type="submission" date="2017-04" db="EMBL/GenBank/DDBJ databases">
        <title>Monoglobus pectinilyticus 14 draft genome.</title>
        <authorList>
            <person name="Kim C."/>
            <person name="Rosendale D.I."/>
            <person name="Kelly W.J."/>
            <person name="Tannock G.W."/>
            <person name="Patchett M.L."/>
            <person name="Jordens J.Z."/>
        </authorList>
    </citation>
    <scope>NUCLEOTIDE SEQUENCE [LARGE SCALE GENOMIC DNA]</scope>
    <source>
        <strain evidence="2 3">14</strain>
    </source>
</reference>
<organism evidence="2 3">
    <name type="scientific">Monoglobus pectinilyticus</name>
    <dbReference type="NCBI Taxonomy" id="1981510"/>
    <lineage>
        <taxon>Bacteria</taxon>
        <taxon>Bacillati</taxon>
        <taxon>Bacillota</taxon>
        <taxon>Clostridia</taxon>
        <taxon>Monoglobales</taxon>
        <taxon>Monoglobaceae</taxon>
        <taxon>Monoglobus</taxon>
    </lineage>
</organism>
<evidence type="ECO:0000259" key="1">
    <source>
        <dbReference type="PROSITE" id="PS50943"/>
    </source>
</evidence>
<name>A0A2K9P166_9FIRM</name>
<dbReference type="SUPFAM" id="SSF47413">
    <property type="entry name" value="lambda repressor-like DNA-binding domains"/>
    <property type="match status" value="1"/>
</dbReference>
<dbReference type="GO" id="GO:0003677">
    <property type="term" value="F:DNA binding"/>
    <property type="evidence" value="ECO:0007669"/>
    <property type="project" value="InterPro"/>
</dbReference>
<evidence type="ECO:0000313" key="3">
    <source>
        <dbReference type="Proteomes" id="UP000235589"/>
    </source>
</evidence>
<accession>A0A2K9P166</accession>
<dbReference type="OrthoDB" id="2187867at2"/>
<dbReference type="PROSITE" id="PS50943">
    <property type="entry name" value="HTH_CROC1"/>
    <property type="match status" value="1"/>
</dbReference>
<dbReference type="Proteomes" id="UP000235589">
    <property type="component" value="Chromosome"/>
</dbReference>
<protein>
    <submittedName>
        <fullName evidence="2">Transcriptional regulator, XRE family</fullName>
    </submittedName>
</protein>
<evidence type="ECO:0000313" key="2">
    <source>
        <dbReference type="EMBL" id="AUO19002.1"/>
    </source>
</evidence>
<dbReference type="KEGG" id="mpec:B9O19_00825"/>
<dbReference type="InterPro" id="IPR010982">
    <property type="entry name" value="Lambda_DNA-bd_dom_sf"/>
</dbReference>
<gene>
    <name evidence="2" type="ORF">B9O19_00825</name>
</gene>
<dbReference type="Pfam" id="PF01381">
    <property type="entry name" value="HTH_3"/>
    <property type="match status" value="1"/>
</dbReference>
<dbReference type="EMBL" id="CP020991">
    <property type="protein sequence ID" value="AUO19002.1"/>
    <property type="molecule type" value="Genomic_DNA"/>
</dbReference>
<dbReference type="RefSeq" id="WP_102365245.1">
    <property type="nucleotide sequence ID" value="NZ_CP020991.1"/>
</dbReference>
<dbReference type="GeneID" id="98062246"/>
<dbReference type="CDD" id="cd00093">
    <property type="entry name" value="HTH_XRE"/>
    <property type="match status" value="1"/>
</dbReference>
<dbReference type="InterPro" id="IPR001387">
    <property type="entry name" value="Cro/C1-type_HTH"/>
</dbReference>
<proteinExistence type="predicted"/>
<keyword evidence="3" id="KW-1185">Reference proteome</keyword>
<dbReference type="AlphaFoldDB" id="A0A2K9P166"/>
<dbReference type="Gene3D" id="1.10.260.40">
    <property type="entry name" value="lambda repressor-like DNA-binding domains"/>
    <property type="match status" value="1"/>
</dbReference>
<sequence>MYEGNKDYEKFLRDRITKLRIEKNLSERQLSFELWHCEGYINKITSGYTLPSIKEFVYICEYFGLTPKEFFDEEMEYPILMQKAIKELNGLDESSILLIIGFINKLKNK</sequence>